<proteinExistence type="inferred from homology"/>
<reference evidence="5 6" key="1">
    <citation type="submission" date="2019-09" db="EMBL/GenBank/DDBJ databases">
        <title>Bird 10,000 Genomes (B10K) Project - Family phase.</title>
        <authorList>
            <person name="Zhang G."/>
        </authorList>
    </citation>
    <scope>NUCLEOTIDE SEQUENCE [LARGE SCALE GENOMIC DNA]</scope>
    <source>
        <strain evidence="5">B10K-DU-001-62</strain>
        <tissue evidence="5">Muscle</tissue>
    </source>
</reference>
<feature type="region of interest" description="Disordered" evidence="4">
    <location>
        <begin position="1"/>
        <end position="131"/>
    </location>
</feature>
<accession>A0A7K9TAP0</accession>
<feature type="compositionally biased region" description="Basic and acidic residues" evidence="4">
    <location>
        <begin position="97"/>
        <end position="115"/>
    </location>
</feature>
<dbReference type="Pfam" id="PF15772">
    <property type="entry name" value="UPF0688"/>
    <property type="match status" value="1"/>
</dbReference>
<evidence type="ECO:0000256" key="4">
    <source>
        <dbReference type="SAM" id="MobiDB-lite"/>
    </source>
</evidence>
<gene>
    <name evidence="5" type="primary">Ca174</name>
    <name evidence="5" type="ORF">GALDEA_R00186</name>
</gene>
<dbReference type="InterPro" id="IPR031530">
    <property type="entry name" value="UPF0688"/>
</dbReference>
<feature type="compositionally biased region" description="Basic residues" evidence="4">
    <location>
        <begin position="1"/>
        <end position="13"/>
    </location>
</feature>
<dbReference type="PANTHER" id="PTHR28491">
    <property type="entry name" value="UPF0688 PROTEIN C1ORF174"/>
    <property type="match status" value="1"/>
</dbReference>
<feature type="compositionally biased region" description="Basic and acidic residues" evidence="4">
    <location>
        <begin position="14"/>
        <end position="26"/>
    </location>
</feature>
<feature type="compositionally biased region" description="Low complexity" evidence="4">
    <location>
        <begin position="116"/>
        <end position="125"/>
    </location>
</feature>
<comment type="caution">
    <text evidence="5">The sequence shown here is derived from an EMBL/GenBank/DDBJ whole genome shotgun (WGS) entry which is preliminary data.</text>
</comment>
<dbReference type="AlphaFoldDB" id="A0A7K9TAP0"/>
<dbReference type="GO" id="GO:0005634">
    <property type="term" value="C:nucleus"/>
    <property type="evidence" value="ECO:0007669"/>
    <property type="project" value="UniProtKB-SubCell"/>
</dbReference>
<dbReference type="Proteomes" id="UP000566440">
    <property type="component" value="Unassembled WGS sequence"/>
</dbReference>
<evidence type="ECO:0000256" key="3">
    <source>
        <dbReference type="ARBA" id="ARBA00023242"/>
    </source>
</evidence>
<feature type="non-terminal residue" evidence="5">
    <location>
        <position position="1"/>
    </location>
</feature>
<comment type="subcellular location">
    <subcellularLocation>
        <location evidence="1">Nucleus</location>
    </subcellularLocation>
</comment>
<protein>
    <submittedName>
        <fullName evidence="5">CA174 protein</fullName>
    </submittedName>
</protein>
<dbReference type="PANTHER" id="PTHR28491:SF1">
    <property type="entry name" value="UPF0688 PROTEIN C1ORF174"/>
    <property type="match status" value="1"/>
</dbReference>
<dbReference type="EMBL" id="VWZX01009007">
    <property type="protein sequence ID" value="NXI45394.1"/>
    <property type="molecule type" value="Genomic_DNA"/>
</dbReference>
<keyword evidence="6" id="KW-1185">Reference proteome</keyword>
<comment type="similarity">
    <text evidence="2">Belongs to the UPF0688 family.</text>
</comment>
<evidence type="ECO:0000313" key="5">
    <source>
        <dbReference type="EMBL" id="NXI45394.1"/>
    </source>
</evidence>
<evidence type="ECO:0000313" key="6">
    <source>
        <dbReference type="Proteomes" id="UP000566440"/>
    </source>
</evidence>
<evidence type="ECO:0000256" key="1">
    <source>
        <dbReference type="ARBA" id="ARBA00004123"/>
    </source>
</evidence>
<evidence type="ECO:0000256" key="2">
    <source>
        <dbReference type="ARBA" id="ARBA00006634"/>
    </source>
</evidence>
<organism evidence="5 6">
    <name type="scientific">Galbula dea</name>
    <dbReference type="NCBI Taxonomy" id="1109041"/>
    <lineage>
        <taxon>Eukaryota</taxon>
        <taxon>Metazoa</taxon>
        <taxon>Chordata</taxon>
        <taxon>Craniata</taxon>
        <taxon>Vertebrata</taxon>
        <taxon>Euteleostomi</taxon>
        <taxon>Archelosauria</taxon>
        <taxon>Archosauria</taxon>
        <taxon>Dinosauria</taxon>
        <taxon>Saurischia</taxon>
        <taxon>Theropoda</taxon>
        <taxon>Coelurosauria</taxon>
        <taxon>Aves</taxon>
        <taxon>Neognathae</taxon>
        <taxon>Neoaves</taxon>
        <taxon>Telluraves</taxon>
        <taxon>Coraciimorphae</taxon>
        <taxon>Piciformes</taxon>
        <taxon>Galbulidae</taxon>
        <taxon>Galbula</taxon>
    </lineage>
</organism>
<sequence>SPHKVAGRRPSKKLKCEKNSTVKSELEGLPCGSGNLAALGEIPKASDGAQLSEDPGDHNRIQQKKSESIPEAEEDKQEKEQNVSLKPHAVKPNRAPSKLEGDGDLHVCTEEERSSESLLSEGSSVEDADLPKKLMQLDSSAFLNEDSNQPMPVARFFGDVETVLVDLAFSLQDLPAAAVPSTRLSRREYRRLHFIAKEEEEEEEEDVL</sequence>
<feature type="compositionally biased region" description="Basic and acidic residues" evidence="4">
    <location>
        <begin position="55"/>
        <end position="68"/>
    </location>
</feature>
<dbReference type="OrthoDB" id="8730115at2759"/>
<feature type="non-terminal residue" evidence="5">
    <location>
        <position position="208"/>
    </location>
</feature>
<name>A0A7K9TAP0_9PICI</name>
<keyword evidence="3" id="KW-0539">Nucleus</keyword>